<dbReference type="EMBL" id="JARLKZ010000006">
    <property type="protein sequence ID" value="MEC0240548.1"/>
    <property type="molecule type" value="Genomic_DNA"/>
</dbReference>
<sequence length="341" mass="39943">MFFFRKTPKISSSSRSVSCLEKIEIGGTEQWLLMRGKSVRLPVMLWLHGGPGSAQIGFAPYFQRELEQHFVVVNWDQRGAGLSYRKNTSTDMMNVDQFIADAREVTEYLQDKFRQNKIFIVGHSWGSILGIKLAERYPELYHAYIGIGQVVQMVKGERLSYEYTLREAKEAGHAKAERELVALGEDSFYDYRKLATQRKWLGHFKGVMYRQPMEKVIVPRMIRSSEYNLMDMIRFIKGSRFSIKHMWAEVCNINLEKVTQLQVPVFLCMGRHDYNTPFELAEAFFNNLKAPLKTWEWFEESAHCPNFEEPEKFNKHLIYLLRHEMNGLSVMNTADHKMRTP</sequence>
<dbReference type="GO" id="GO:0016787">
    <property type="term" value="F:hydrolase activity"/>
    <property type="evidence" value="ECO:0007669"/>
    <property type="project" value="UniProtKB-KW"/>
</dbReference>
<keyword evidence="1 3" id="KW-0378">Hydrolase</keyword>
<evidence type="ECO:0000313" key="4">
    <source>
        <dbReference type="Proteomes" id="UP001344632"/>
    </source>
</evidence>
<comment type="caution">
    <text evidence="3">The sequence shown here is derived from an EMBL/GenBank/DDBJ whole genome shotgun (WGS) entry which is preliminary data.</text>
</comment>
<evidence type="ECO:0000256" key="1">
    <source>
        <dbReference type="ARBA" id="ARBA00022801"/>
    </source>
</evidence>
<dbReference type="PANTHER" id="PTHR43329">
    <property type="entry name" value="EPOXIDE HYDROLASE"/>
    <property type="match status" value="1"/>
</dbReference>
<keyword evidence="4" id="KW-1185">Reference proteome</keyword>
<organism evidence="3 4">
    <name type="scientific">Paenibacillus dokdonensis</name>
    <dbReference type="NCBI Taxonomy" id="2567944"/>
    <lineage>
        <taxon>Bacteria</taxon>
        <taxon>Bacillati</taxon>
        <taxon>Bacillota</taxon>
        <taxon>Bacilli</taxon>
        <taxon>Bacillales</taxon>
        <taxon>Paenibacillaceae</taxon>
        <taxon>Paenibacillus</taxon>
    </lineage>
</organism>
<dbReference type="RefSeq" id="WP_326088288.1">
    <property type="nucleotide sequence ID" value="NZ_JARLKZ010000006.1"/>
</dbReference>
<dbReference type="Proteomes" id="UP001344632">
    <property type="component" value="Unassembled WGS sequence"/>
</dbReference>
<name>A0ABU6GMU7_9BACL</name>
<reference evidence="3 4" key="1">
    <citation type="submission" date="2023-03" db="EMBL/GenBank/DDBJ databases">
        <title>Bacillus Genome Sequencing.</title>
        <authorList>
            <person name="Dunlap C."/>
        </authorList>
    </citation>
    <scope>NUCLEOTIDE SEQUENCE [LARGE SCALE GENOMIC DNA]</scope>
    <source>
        <strain evidence="3 4">BD-525</strain>
    </source>
</reference>
<protein>
    <submittedName>
        <fullName evidence="3">Alpha/beta hydrolase</fullName>
    </submittedName>
</protein>
<feature type="domain" description="Serine aminopeptidase S33" evidence="2">
    <location>
        <begin position="61"/>
        <end position="308"/>
    </location>
</feature>
<gene>
    <name evidence="3" type="ORF">P4H66_11855</name>
</gene>
<dbReference type="Gene3D" id="3.40.50.1820">
    <property type="entry name" value="alpha/beta hydrolase"/>
    <property type="match status" value="1"/>
</dbReference>
<proteinExistence type="predicted"/>
<dbReference type="SUPFAM" id="SSF53474">
    <property type="entry name" value="alpha/beta-Hydrolases"/>
    <property type="match status" value="1"/>
</dbReference>
<evidence type="ECO:0000313" key="3">
    <source>
        <dbReference type="EMBL" id="MEC0240548.1"/>
    </source>
</evidence>
<evidence type="ECO:0000259" key="2">
    <source>
        <dbReference type="Pfam" id="PF12146"/>
    </source>
</evidence>
<accession>A0ABU6GMU7</accession>
<dbReference type="PRINTS" id="PR00793">
    <property type="entry name" value="PROAMNOPTASE"/>
</dbReference>
<dbReference type="InterPro" id="IPR022742">
    <property type="entry name" value="Hydrolase_4"/>
</dbReference>
<dbReference type="InterPro" id="IPR029058">
    <property type="entry name" value="AB_hydrolase_fold"/>
</dbReference>
<dbReference type="InterPro" id="IPR002410">
    <property type="entry name" value="Peptidase_S33"/>
</dbReference>
<dbReference type="Pfam" id="PF12146">
    <property type="entry name" value="Hydrolase_4"/>
    <property type="match status" value="1"/>
</dbReference>